<protein>
    <submittedName>
        <fullName evidence="3">Uncharacterized protein</fullName>
    </submittedName>
</protein>
<dbReference type="Proteomes" id="UP001044222">
    <property type="component" value="Chromosome 16"/>
</dbReference>
<dbReference type="EMBL" id="JAFIRN010000016">
    <property type="protein sequence ID" value="KAG5833549.1"/>
    <property type="molecule type" value="Genomic_DNA"/>
</dbReference>
<comment type="caution">
    <text evidence="3">The sequence shown here is derived from an EMBL/GenBank/DDBJ whole genome shotgun (WGS) entry which is preliminary data.</text>
</comment>
<gene>
    <name evidence="3" type="ORF">ANANG_G00277070</name>
</gene>
<organism evidence="3 4">
    <name type="scientific">Anguilla anguilla</name>
    <name type="common">European freshwater eel</name>
    <name type="synonym">Muraena anguilla</name>
    <dbReference type="NCBI Taxonomy" id="7936"/>
    <lineage>
        <taxon>Eukaryota</taxon>
        <taxon>Metazoa</taxon>
        <taxon>Chordata</taxon>
        <taxon>Craniata</taxon>
        <taxon>Vertebrata</taxon>
        <taxon>Euteleostomi</taxon>
        <taxon>Actinopterygii</taxon>
        <taxon>Neopterygii</taxon>
        <taxon>Teleostei</taxon>
        <taxon>Anguilliformes</taxon>
        <taxon>Anguillidae</taxon>
        <taxon>Anguilla</taxon>
    </lineage>
</organism>
<proteinExistence type="predicted"/>
<evidence type="ECO:0000313" key="4">
    <source>
        <dbReference type="Proteomes" id="UP001044222"/>
    </source>
</evidence>
<evidence type="ECO:0000313" key="3">
    <source>
        <dbReference type="EMBL" id="KAG5833549.1"/>
    </source>
</evidence>
<keyword evidence="2" id="KW-0472">Membrane</keyword>
<evidence type="ECO:0000256" key="2">
    <source>
        <dbReference type="SAM" id="Phobius"/>
    </source>
</evidence>
<accession>A0A9D3RK70</accession>
<sequence>MAGTHSGPWRSEIQTSMLPGTRGGASGHWGALAGRRPGSTEGQSTPSAICAFPSRLKTTQTITSEDCAFSPAPHPMPTLIFILMTIALPSNYLFIHIFC</sequence>
<evidence type="ECO:0000256" key="1">
    <source>
        <dbReference type="SAM" id="MobiDB-lite"/>
    </source>
</evidence>
<name>A0A9D3RK70_ANGAN</name>
<feature type="region of interest" description="Disordered" evidence="1">
    <location>
        <begin position="1"/>
        <end position="47"/>
    </location>
</feature>
<feature type="transmembrane region" description="Helical" evidence="2">
    <location>
        <begin position="79"/>
        <end position="98"/>
    </location>
</feature>
<dbReference type="AlphaFoldDB" id="A0A9D3RK70"/>
<keyword evidence="2" id="KW-1133">Transmembrane helix</keyword>
<keyword evidence="4" id="KW-1185">Reference proteome</keyword>
<keyword evidence="2" id="KW-0812">Transmembrane</keyword>
<reference evidence="3" key="1">
    <citation type="submission" date="2021-01" db="EMBL/GenBank/DDBJ databases">
        <title>A chromosome-scale assembly of European eel, Anguilla anguilla.</title>
        <authorList>
            <person name="Henkel C."/>
            <person name="Jong-Raadsen S.A."/>
            <person name="Dufour S."/>
            <person name="Weltzien F.-A."/>
            <person name="Palstra A.P."/>
            <person name="Pelster B."/>
            <person name="Spaink H.P."/>
            <person name="Van Den Thillart G.E."/>
            <person name="Jansen H."/>
            <person name="Zahm M."/>
            <person name="Klopp C."/>
            <person name="Cedric C."/>
            <person name="Louis A."/>
            <person name="Berthelot C."/>
            <person name="Parey E."/>
            <person name="Roest Crollius H."/>
            <person name="Montfort J."/>
            <person name="Robinson-Rechavi M."/>
            <person name="Bucao C."/>
            <person name="Bouchez O."/>
            <person name="Gislard M."/>
            <person name="Lluch J."/>
            <person name="Milhes M."/>
            <person name="Lampietro C."/>
            <person name="Lopez Roques C."/>
            <person name="Donnadieu C."/>
            <person name="Braasch I."/>
            <person name="Desvignes T."/>
            <person name="Postlethwait J."/>
            <person name="Bobe J."/>
            <person name="Guiguen Y."/>
            <person name="Dirks R."/>
        </authorList>
    </citation>
    <scope>NUCLEOTIDE SEQUENCE</scope>
    <source>
        <strain evidence="3">Tag_6206</strain>
        <tissue evidence="3">Liver</tissue>
    </source>
</reference>